<dbReference type="AlphaFoldDB" id="A0A4R3KUQ5"/>
<keyword evidence="1" id="KW-1133">Transmembrane helix</keyword>
<keyword evidence="1" id="KW-0472">Membrane</keyword>
<organism evidence="2 3">
    <name type="scientific">Keratinibaculum paraultunense</name>
    <dbReference type="NCBI Taxonomy" id="1278232"/>
    <lineage>
        <taxon>Bacteria</taxon>
        <taxon>Bacillati</taxon>
        <taxon>Bacillota</taxon>
        <taxon>Tissierellia</taxon>
        <taxon>Tissierellales</taxon>
        <taxon>Tepidimicrobiaceae</taxon>
        <taxon>Keratinibaculum</taxon>
    </lineage>
</organism>
<evidence type="ECO:0000256" key="1">
    <source>
        <dbReference type="SAM" id="Phobius"/>
    </source>
</evidence>
<proteinExistence type="predicted"/>
<dbReference type="InterPro" id="IPR049971">
    <property type="entry name" value="CLC_0170-like"/>
</dbReference>
<gene>
    <name evidence="2" type="ORF">EDD65_107148</name>
</gene>
<accession>A0A4R3KUQ5</accession>
<reference evidence="2 3" key="1">
    <citation type="submission" date="2019-03" db="EMBL/GenBank/DDBJ databases">
        <title>Genomic Encyclopedia of Type Strains, Phase IV (KMG-IV): sequencing the most valuable type-strain genomes for metagenomic binning, comparative biology and taxonomic classification.</title>
        <authorList>
            <person name="Goeker M."/>
        </authorList>
    </citation>
    <scope>NUCLEOTIDE SEQUENCE [LARGE SCALE GENOMIC DNA]</scope>
    <source>
        <strain evidence="2 3">DSM 26752</strain>
    </source>
</reference>
<name>A0A4R3KUQ5_9FIRM</name>
<evidence type="ECO:0000313" key="3">
    <source>
        <dbReference type="Proteomes" id="UP000294567"/>
    </source>
</evidence>
<dbReference type="OrthoDB" id="1957679at2"/>
<keyword evidence="3" id="KW-1185">Reference proteome</keyword>
<comment type="caution">
    <text evidence="2">The sequence shown here is derived from an EMBL/GenBank/DDBJ whole genome shotgun (WGS) entry which is preliminary data.</text>
</comment>
<sequence>MPKFVHRLKSIFDNSVLIFTVVIGVFIFLVDVSKYKKTNLTKELKIAKIISWSYMIFGITLFILFKII</sequence>
<feature type="transmembrane region" description="Helical" evidence="1">
    <location>
        <begin position="12"/>
        <end position="29"/>
    </location>
</feature>
<dbReference type="NCBIfam" id="NF042414">
    <property type="entry name" value="CLC_0170_fam"/>
    <property type="match status" value="1"/>
</dbReference>
<evidence type="ECO:0000313" key="2">
    <source>
        <dbReference type="EMBL" id="TCS88791.1"/>
    </source>
</evidence>
<dbReference type="EMBL" id="SMAE01000007">
    <property type="protein sequence ID" value="TCS88791.1"/>
    <property type="molecule type" value="Genomic_DNA"/>
</dbReference>
<keyword evidence="1" id="KW-0812">Transmembrane</keyword>
<feature type="transmembrane region" description="Helical" evidence="1">
    <location>
        <begin position="49"/>
        <end position="67"/>
    </location>
</feature>
<dbReference type="Proteomes" id="UP000294567">
    <property type="component" value="Unassembled WGS sequence"/>
</dbReference>
<dbReference type="RefSeq" id="WP_132027890.1">
    <property type="nucleotide sequence ID" value="NZ_CP068564.1"/>
</dbReference>
<protein>
    <submittedName>
        <fullName evidence="2">Uncharacterized protein</fullName>
    </submittedName>
</protein>